<organism evidence="1 2">
    <name type="scientific">Piscirickettsia litoralis</name>
    <dbReference type="NCBI Taxonomy" id="1891921"/>
    <lineage>
        <taxon>Bacteria</taxon>
        <taxon>Pseudomonadati</taxon>
        <taxon>Pseudomonadota</taxon>
        <taxon>Gammaproteobacteria</taxon>
        <taxon>Thiotrichales</taxon>
        <taxon>Piscirickettsiaceae</taxon>
        <taxon>Piscirickettsia</taxon>
    </lineage>
</organism>
<dbReference type="Pfam" id="PF05939">
    <property type="entry name" value="Phage_min_tail"/>
    <property type="match status" value="1"/>
</dbReference>
<name>A0ABX3A0W6_9GAMM</name>
<proteinExistence type="predicted"/>
<sequence length="113" mass="13192">MLNFPNLNPNSIDSDRVKPRIRVTQLGDGYVQREADGLNTIQHFFTVAFVGLSEVNKDLLINFVQARAGIEPFLWYHPGEKRHYQMVCSEWQSTFEYPAWKVGLRFEEDFNPV</sequence>
<keyword evidence="2" id="KW-1185">Reference proteome</keyword>
<dbReference type="InterPro" id="IPR010265">
    <property type="entry name" value="Phage_lambda_TipM"/>
</dbReference>
<comment type="caution">
    <text evidence="1">The sequence shown here is derived from an EMBL/GenBank/DDBJ whole genome shotgun (WGS) entry which is preliminary data.</text>
</comment>
<evidence type="ECO:0000313" key="2">
    <source>
        <dbReference type="Proteomes" id="UP000094329"/>
    </source>
</evidence>
<gene>
    <name evidence="1" type="ORF">BGC07_18625</name>
</gene>
<evidence type="ECO:0000313" key="1">
    <source>
        <dbReference type="EMBL" id="ODN41045.1"/>
    </source>
</evidence>
<dbReference type="Proteomes" id="UP000094329">
    <property type="component" value="Unassembled WGS sequence"/>
</dbReference>
<dbReference type="RefSeq" id="WP_069314557.1">
    <property type="nucleotide sequence ID" value="NZ_MDTU01000008.1"/>
</dbReference>
<reference evidence="1 2" key="1">
    <citation type="submission" date="2016-08" db="EMBL/GenBank/DDBJ databases">
        <title>Draft genome sequence of Candidatus Piscirickettsia litoralis, from seawater.</title>
        <authorList>
            <person name="Wan X."/>
            <person name="Lee A.J."/>
            <person name="Hou S."/>
            <person name="Donachie S.P."/>
        </authorList>
    </citation>
    <scope>NUCLEOTIDE SEQUENCE [LARGE SCALE GENOMIC DNA]</scope>
    <source>
        <strain evidence="1 2">Y2</strain>
    </source>
</reference>
<protein>
    <submittedName>
        <fullName evidence="1">Phage tail protein</fullName>
    </submittedName>
</protein>
<dbReference type="EMBL" id="MDTU01000008">
    <property type="protein sequence ID" value="ODN41045.1"/>
    <property type="molecule type" value="Genomic_DNA"/>
</dbReference>
<accession>A0ABX3A0W6</accession>